<dbReference type="Pfam" id="PF01926">
    <property type="entry name" value="MMR_HSR1"/>
    <property type="match status" value="1"/>
</dbReference>
<accession>A0ABY8FWN7</accession>
<dbReference type="Gene3D" id="3.40.50.300">
    <property type="entry name" value="P-loop containing nucleotide triphosphate hydrolases"/>
    <property type="match status" value="1"/>
</dbReference>
<dbReference type="SUPFAM" id="SSF52540">
    <property type="entry name" value="P-loop containing nucleoside triphosphate hydrolases"/>
    <property type="match status" value="1"/>
</dbReference>
<organism evidence="2 3">
    <name type="scientific">Arcanobacterium canis</name>
    <dbReference type="NCBI Taxonomy" id="999183"/>
    <lineage>
        <taxon>Bacteria</taxon>
        <taxon>Bacillati</taxon>
        <taxon>Actinomycetota</taxon>
        <taxon>Actinomycetes</taxon>
        <taxon>Actinomycetales</taxon>
        <taxon>Actinomycetaceae</taxon>
        <taxon>Arcanobacterium</taxon>
    </lineage>
</organism>
<dbReference type="InterPro" id="IPR005662">
    <property type="entry name" value="GTPase_Era-like"/>
</dbReference>
<dbReference type="InterPro" id="IPR006073">
    <property type="entry name" value="GTP-bd"/>
</dbReference>
<gene>
    <name evidence="2" type="ORF">P7079_05840</name>
</gene>
<sequence length="520" mass="55646">MNAVSNSDLVALVERTVEALNGVSLPLDMPGTRELNTTRRQLLAQLESRILPHMRHSQAPTIVVVGGSSGAGKSTLFNSVLGEELSEAGVLRPTTRTPVIAVHPSDLATMTRHGIGNYGKFVRADGGIPGIAFIDAPDLDSVDESNRELSARLMDSADLWVFVTTASRYGDSVAWSALEAARQRGITVAVVLDRVPERALVAVRADLSQRMAKMHLEDSPLFVIPDQGPHEGLLPRGVVAEFRGWLETIAHRRMGQTLVDRTTAATLPQLRSDLNTLAEAVEMQSNAIVDLKDKAREATAAPLEKLATNIEHGRFGRGAPTTSWLSLASTGGPLASLVAHRTPGLFARRKRTDRDNAMSAIFDAVLSSARVALLQGILAARANAQVAWQEDIANLEERARSASASVDPEAIADRTLSAWVRDVRQSVTGNNSWLSEIGNAALVGVAAGGVTGAQKAAEELGLSEEVNNARTSLAVHVREAIVDVGQIFAQALDEISVGDARSLRLRASELLDVEHMVERA</sequence>
<dbReference type="PANTHER" id="PTHR42698">
    <property type="entry name" value="GTPASE ERA"/>
    <property type="match status" value="1"/>
</dbReference>
<protein>
    <submittedName>
        <fullName evidence="2">GTPase domain-containing protein</fullName>
    </submittedName>
</protein>
<dbReference type="PANTHER" id="PTHR42698:SF1">
    <property type="entry name" value="GTPASE ERA, MITOCHONDRIAL"/>
    <property type="match status" value="1"/>
</dbReference>
<dbReference type="CDD" id="cd00882">
    <property type="entry name" value="Ras_like_GTPase"/>
    <property type="match status" value="1"/>
</dbReference>
<feature type="domain" description="G" evidence="1">
    <location>
        <begin position="63"/>
        <end position="168"/>
    </location>
</feature>
<evidence type="ECO:0000259" key="1">
    <source>
        <dbReference type="Pfam" id="PF01926"/>
    </source>
</evidence>
<keyword evidence="3" id="KW-1185">Reference proteome</keyword>
<dbReference type="EMBL" id="CP121208">
    <property type="protein sequence ID" value="WFM82924.1"/>
    <property type="molecule type" value="Genomic_DNA"/>
</dbReference>
<name>A0ABY8FWN7_9ACTO</name>
<reference evidence="2 3" key="1">
    <citation type="submission" date="2023-03" db="EMBL/GenBank/DDBJ databases">
        <title>Complete genome of Arcanobacterium canis strain DSM 25104 isolated in 2010 from a canine otitis externa in Germany.</title>
        <authorList>
            <person name="Borowiak M."/>
            <person name="Kreitlow A."/>
            <person name="Malorny B."/>
            <person name="Laemmler C."/>
            <person name="Prenger-Berninghoff E."/>
            <person name="Ploetz M."/>
            <person name="Abdulmawjood A."/>
        </authorList>
    </citation>
    <scope>NUCLEOTIDE SEQUENCE [LARGE SCALE GENOMIC DNA]</scope>
    <source>
        <strain evidence="2 3">DSM 25104</strain>
    </source>
</reference>
<evidence type="ECO:0000313" key="2">
    <source>
        <dbReference type="EMBL" id="WFM82924.1"/>
    </source>
</evidence>
<evidence type="ECO:0000313" key="3">
    <source>
        <dbReference type="Proteomes" id="UP001215216"/>
    </source>
</evidence>
<dbReference type="RefSeq" id="WP_278012350.1">
    <property type="nucleotide sequence ID" value="NZ_CP121208.1"/>
</dbReference>
<proteinExistence type="predicted"/>
<dbReference type="Proteomes" id="UP001215216">
    <property type="component" value="Chromosome"/>
</dbReference>
<dbReference type="InterPro" id="IPR027417">
    <property type="entry name" value="P-loop_NTPase"/>
</dbReference>